<evidence type="ECO:0000313" key="8">
    <source>
        <dbReference type="Proteomes" id="UP001385951"/>
    </source>
</evidence>
<dbReference type="Gene3D" id="1.10.600.10">
    <property type="entry name" value="Farnesyl Diphosphate Synthase"/>
    <property type="match status" value="1"/>
</dbReference>
<evidence type="ECO:0000256" key="1">
    <source>
        <dbReference type="ARBA" id="ARBA00001946"/>
    </source>
</evidence>
<proteinExistence type="inferred from homology"/>
<protein>
    <recommendedName>
        <fullName evidence="6">Terpene synthase</fullName>
        <ecNumber evidence="6">4.2.3.-</ecNumber>
    </recommendedName>
</protein>
<evidence type="ECO:0000256" key="6">
    <source>
        <dbReference type="RuleBase" id="RU366034"/>
    </source>
</evidence>
<keyword evidence="8" id="KW-1185">Reference proteome</keyword>
<dbReference type="GO" id="GO:0008299">
    <property type="term" value="P:isoprenoid biosynthetic process"/>
    <property type="evidence" value="ECO:0007669"/>
    <property type="project" value="UniProtKB-ARBA"/>
</dbReference>
<dbReference type="PANTHER" id="PTHR35201:SF4">
    <property type="entry name" value="BETA-PINACENE SYNTHASE-RELATED"/>
    <property type="match status" value="1"/>
</dbReference>
<evidence type="ECO:0000313" key="7">
    <source>
        <dbReference type="EMBL" id="KAK7684554.1"/>
    </source>
</evidence>
<name>A0AAW0FYN8_9APHY</name>
<reference evidence="7 8" key="1">
    <citation type="submission" date="2022-09" db="EMBL/GenBank/DDBJ databases">
        <authorList>
            <person name="Palmer J.M."/>
        </authorList>
    </citation>
    <scope>NUCLEOTIDE SEQUENCE [LARGE SCALE GENOMIC DNA]</scope>
    <source>
        <strain evidence="7 8">DSM 7382</strain>
    </source>
</reference>
<evidence type="ECO:0000256" key="2">
    <source>
        <dbReference type="ARBA" id="ARBA00006333"/>
    </source>
</evidence>
<dbReference type="SUPFAM" id="SSF48576">
    <property type="entry name" value="Terpenoid synthases"/>
    <property type="match status" value="1"/>
</dbReference>
<dbReference type="Proteomes" id="UP001385951">
    <property type="component" value="Unassembled WGS sequence"/>
</dbReference>
<dbReference type="PANTHER" id="PTHR35201">
    <property type="entry name" value="TERPENE SYNTHASE"/>
    <property type="match status" value="1"/>
</dbReference>
<dbReference type="SFLD" id="SFLDS00005">
    <property type="entry name" value="Isoprenoid_Synthase_Type_I"/>
    <property type="match status" value="1"/>
</dbReference>
<dbReference type="InterPro" id="IPR034686">
    <property type="entry name" value="Terpene_cyclase-like_2"/>
</dbReference>
<gene>
    <name evidence="7" type="primary">STS01</name>
    <name evidence="7" type="ORF">QCA50_012501</name>
</gene>
<organism evidence="7 8">
    <name type="scientific">Cerrena zonata</name>
    <dbReference type="NCBI Taxonomy" id="2478898"/>
    <lineage>
        <taxon>Eukaryota</taxon>
        <taxon>Fungi</taxon>
        <taxon>Dikarya</taxon>
        <taxon>Basidiomycota</taxon>
        <taxon>Agaricomycotina</taxon>
        <taxon>Agaricomycetes</taxon>
        <taxon>Polyporales</taxon>
        <taxon>Cerrenaceae</taxon>
        <taxon>Cerrena</taxon>
    </lineage>
</organism>
<comment type="caution">
    <text evidence="7">The sequence shown here is derived from an EMBL/GenBank/DDBJ whole genome shotgun (WGS) entry which is preliminary data.</text>
</comment>
<dbReference type="EMBL" id="JASBNA010000025">
    <property type="protein sequence ID" value="KAK7684554.1"/>
    <property type="molecule type" value="Genomic_DNA"/>
</dbReference>
<evidence type="ECO:0000256" key="3">
    <source>
        <dbReference type="ARBA" id="ARBA00022723"/>
    </source>
</evidence>
<comment type="similarity">
    <text evidence="2 6">Belongs to the terpene synthase family.</text>
</comment>
<accession>A0AAW0FYN8</accession>
<dbReference type="InterPro" id="IPR008949">
    <property type="entry name" value="Isoprenoid_synthase_dom_sf"/>
</dbReference>
<keyword evidence="4 6" id="KW-0460">Magnesium</keyword>
<dbReference type="Pfam" id="PF19086">
    <property type="entry name" value="Terpene_syn_C_2"/>
    <property type="match status" value="1"/>
</dbReference>
<evidence type="ECO:0000256" key="5">
    <source>
        <dbReference type="ARBA" id="ARBA00023239"/>
    </source>
</evidence>
<comment type="cofactor">
    <cofactor evidence="1 6">
        <name>Mg(2+)</name>
        <dbReference type="ChEBI" id="CHEBI:18420"/>
    </cofactor>
</comment>
<keyword evidence="3 6" id="KW-0479">Metal-binding</keyword>
<dbReference type="SFLD" id="SFLDG01020">
    <property type="entry name" value="Terpene_Cyclase_Like_2"/>
    <property type="match status" value="1"/>
</dbReference>
<dbReference type="AlphaFoldDB" id="A0AAW0FYN8"/>
<dbReference type="GO" id="GO:0046872">
    <property type="term" value="F:metal ion binding"/>
    <property type="evidence" value="ECO:0007669"/>
    <property type="project" value="UniProtKB-KW"/>
</dbReference>
<dbReference type="EC" id="4.2.3.-" evidence="6"/>
<evidence type="ECO:0000256" key="4">
    <source>
        <dbReference type="ARBA" id="ARBA00022842"/>
    </source>
</evidence>
<dbReference type="GO" id="GO:0010333">
    <property type="term" value="F:terpene synthase activity"/>
    <property type="evidence" value="ECO:0007669"/>
    <property type="project" value="InterPro"/>
</dbReference>
<keyword evidence="5 6" id="KW-0456">Lyase</keyword>
<sequence length="340" mass="38799">MQSSTAQLPSQPSKVVITDLVSHCDFTLRCNVHEEQASEECKEWLFQGSNLSEKKKSAFHGLKAGLLTSRCYPDAEYHQLRVCCDFMNWLFHLDNISDDMNEYGTSRTAVDIMNTLYHPHSYSPVSPEGKLTQDFWRRLIPTASPGTQQRFMETMDFFFQAVTQQALDRANGVVPDLDSYIALRRDTSGCKPCWALIEFAYNLDLPDEVMEHPTIVALGEATNDLVTWSNDIFSYNVEQSKGDTHNMIVVMMRQEGLDLQSAIDFVGDLCKQSIDRFIEQRANIPSWGAHIDEQVEKYVGGMADWIVGSLHWSFDSERYFGKNGLEVKQTRVVELLPRRA</sequence>